<sequence length="242" mass="29350">MMKDKCLKGKYKGFNLYFYDKKYLEIGKKILDKEFKKVKILKDTKRNYVEIIEVENVKYVIKENRNEHIIPQRKLMTLFKKGEALTTLENLYFYHGKGINNFVTPYLVINKKKYGMITYSALVMENIDGKEDRRYLNEILELMKKLHSLKIYHGDFNPGNFLLENGNIRIIDTQGKKMKFFNYRAHYDMLTMKMDSYHEMEYPYKKDIMYYLVYGIKRLKRLTFIKKIKEKKKELRGKGWKI</sequence>
<organism evidence="2 3">
    <name type="scientific">Fusobacterium necrogenes</name>
    <dbReference type="NCBI Taxonomy" id="858"/>
    <lineage>
        <taxon>Bacteria</taxon>
        <taxon>Fusobacteriati</taxon>
        <taxon>Fusobacteriota</taxon>
        <taxon>Fusobacteriia</taxon>
        <taxon>Fusobacteriales</taxon>
        <taxon>Fusobacteriaceae</taxon>
        <taxon>Fusobacterium</taxon>
    </lineage>
</organism>
<dbReference type="AlphaFoldDB" id="A0A377GZ14"/>
<gene>
    <name evidence="2" type="primary">rfaY</name>
    <name evidence="2" type="ORF">NCTC10723_01284</name>
</gene>
<feature type="domain" description="Protein kinase" evidence="1">
    <location>
        <begin position="24"/>
        <end position="242"/>
    </location>
</feature>
<dbReference type="Gene3D" id="1.10.510.10">
    <property type="entry name" value="Transferase(Phosphotransferase) domain 1"/>
    <property type="match status" value="1"/>
</dbReference>
<evidence type="ECO:0000259" key="1">
    <source>
        <dbReference type="PROSITE" id="PS50011"/>
    </source>
</evidence>
<dbReference type="PROSITE" id="PS50011">
    <property type="entry name" value="PROTEIN_KINASE_DOM"/>
    <property type="match status" value="1"/>
</dbReference>
<dbReference type="GO" id="GO:0005524">
    <property type="term" value="F:ATP binding"/>
    <property type="evidence" value="ECO:0007669"/>
    <property type="project" value="InterPro"/>
</dbReference>
<keyword evidence="2" id="KW-0418">Kinase</keyword>
<evidence type="ECO:0000313" key="2">
    <source>
        <dbReference type="EMBL" id="STO31824.1"/>
    </source>
</evidence>
<evidence type="ECO:0000313" key="3">
    <source>
        <dbReference type="Proteomes" id="UP000255328"/>
    </source>
</evidence>
<accession>A0A377GZ14</accession>
<dbReference type="InterPro" id="IPR000719">
    <property type="entry name" value="Prot_kinase_dom"/>
</dbReference>
<dbReference type="EMBL" id="UGGU01000003">
    <property type="protein sequence ID" value="STO31824.1"/>
    <property type="molecule type" value="Genomic_DNA"/>
</dbReference>
<dbReference type="EC" id="2.7.1.-" evidence="2"/>
<keyword evidence="2" id="KW-0808">Transferase</keyword>
<protein>
    <submittedName>
        <fullName evidence="2">Lipopolysaccharide core heptose(II) kinase rfaY</fullName>
        <ecNumber evidence="2">2.7.1.-</ecNumber>
    </submittedName>
</protein>
<dbReference type="InterPro" id="IPR011009">
    <property type="entry name" value="Kinase-like_dom_sf"/>
</dbReference>
<dbReference type="GO" id="GO:0004672">
    <property type="term" value="F:protein kinase activity"/>
    <property type="evidence" value="ECO:0007669"/>
    <property type="project" value="InterPro"/>
</dbReference>
<dbReference type="Proteomes" id="UP000255328">
    <property type="component" value="Unassembled WGS sequence"/>
</dbReference>
<keyword evidence="3" id="KW-1185">Reference proteome</keyword>
<dbReference type="SUPFAM" id="SSF56112">
    <property type="entry name" value="Protein kinase-like (PK-like)"/>
    <property type="match status" value="1"/>
</dbReference>
<name>A0A377GZ14_9FUSO</name>
<proteinExistence type="predicted"/>
<dbReference type="Pfam" id="PF06176">
    <property type="entry name" value="WaaY"/>
    <property type="match status" value="1"/>
</dbReference>
<reference evidence="2 3" key="1">
    <citation type="submission" date="2018-06" db="EMBL/GenBank/DDBJ databases">
        <authorList>
            <consortium name="Pathogen Informatics"/>
            <person name="Doyle S."/>
        </authorList>
    </citation>
    <scope>NUCLEOTIDE SEQUENCE [LARGE SCALE GENOMIC DNA]</scope>
    <source>
        <strain evidence="2 3">NCTC10723</strain>
    </source>
</reference>
<dbReference type="RefSeq" id="WP_407918892.1">
    <property type="nucleotide sequence ID" value="NZ_UGGU01000003.1"/>
</dbReference>
<dbReference type="InterPro" id="IPR009330">
    <property type="entry name" value="LipoPS_heptP_kinase"/>
</dbReference>